<dbReference type="AlphaFoldDB" id="A0A699IAD0"/>
<keyword evidence="1" id="KW-0175">Coiled coil</keyword>
<protein>
    <recommendedName>
        <fullName evidence="3">Transposase (Putative), gypsy type</fullName>
    </recommendedName>
</protein>
<reference evidence="2" key="1">
    <citation type="journal article" date="2019" name="Sci. Rep.">
        <title>Draft genome of Tanacetum cinerariifolium, the natural source of mosquito coil.</title>
        <authorList>
            <person name="Yamashiro T."/>
            <person name="Shiraishi A."/>
            <person name="Satake H."/>
            <person name="Nakayama K."/>
        </authorList>
    </citation>
    <scope>NUCLEOTIDE SEQUENCE</scope>
</reference>
<evidence type="ECO:0000256" key="1">
    <source>
        <dbReference type="SAM" id="Coils"/>
    </source>
</evidence>
<evidence type="ECO:0008006" key="3">
    <source>
        <dbReference type="Google" id="ProtNLM"/>
    </source>
</evidence>
<sequence length="527" mass="58847">MDLLSFIRSVDLAKVRIGKRQRDEDEPKILETTVGHVVPFLLVAPNRSLGELEASVDKLFEEGEVVCRRSRVIPQVVVMKKTKVDDVGEPSHPGKKLKYDYGDPGGPTVGGKSQSSIQRLFVGAVQNAKVRGGIMPTFPFVSSSVSTTPEREDRDHTELLVGANLRAIGASQRFVISSDSSDHSGVNIAEAEVDSVVRTYMPIITSATTTTPTVDPAAMAKEKLVGSSIFGADSPSAGRSHSISGTFSNCSGSDFLFGGIRTVIGPDSNLQKVYVPQWNVMNGSCLDDGGVCCEIVDEFSPLKFFTSIRRMDHDQLFTKFNVGAACQISLSTKVRMHAEYHIKENKRLKFVVEEKNQVLKVRDEEIENLKAQLLLKKAEVAKAIRLHAETSKLEAAEKSLQDEVTALNERNTILEKERNALDVKVTYLHAVVVSSSELKEKLSNYENLTEWLEEFQDAQLKVVNDKFDKLYADFVEAILHLEERFLLYIPNTISFYNRSESETRNEEKDEMVRFLERERLGTTWAFT</sequence>
<name>A0A699IAD0_TANCI</name>
<feature type="coiled-coil region" evidence="1">
    <location>
        <begin position="352"/>
        <end position="417"/>
    </location>
</feature>
<gene>
    <name evidence="2" type="ORF">Tci_497864</name>
</gene>
<dbReference type="EMBL" id="BKCJ010258083">
    <property type="protein sequence ID" value="GEZ25891.1"/>
    <property type="molecule type" value="Genomic_DNA"/>
</dbReference>
<evidence type="ECO:0000313" key="2">
    <source>
        <dbReference type="EMBL" id="GEZ25891.1"/>
    </source>
</evidence>
<proteinExistence type="predicted"/>
<accession>A0A699IAD0</accession>
<organism evidence="2">
    <name type="scientific">Tanacetum cinerariifolium</name>
    <name type="common">Dalmatian daisy</name>
    <name type="synonym">Chrysanthemum cinerariifolium</name>
    <dbReference type="NCBI Taxonomy" id="118510"/>
    <lineage>
        <taxon>Eukaryota</taxon>
        <taxon>Viridiplantae</taxon>
        <taxon>Streptophyta</taxon>
        <taxon>Embryophyta</taxon>
        <taxon>Tracheophyta</taxon>
        <taxon>Spermatophyta</taxon>
        <taxon>Magnoliopsida</taxon>
        <taxon>eudicotyledons</taxon>
        <taxon>Gunneridae</taxon>
        <taxon>Pentapetalae</taxon>
        <taxon>asterids</taxon>
        <taxon>campanulids</taxon>
        <taxon>Asterales</taxon>
        <taxon>Asteraceae</taxon>
        <taxon>Asteroideae</taxon>
        <taxon>Anthemideae</taxon>
        <taxon>Anthemidinae</taxon>
        <taxon>Tanacetum</taxon>
    </lineage>
</organism>
<comment type="caution">
    <text evidence="2">The sequence shown here is derived from an EMBL/GenBank/DDBJ whole genome shotgun (WGS) entry which is preliminary data.</text>
</comment>